<feature type="transmembrane region" description="Helical" evidence="5">
    <location>
        <begin position="66"/>
        <end position="86"/>
    </location>
</feature>
<evidence type="ECO:0000313" key="7">
    <source>
        <dbReference type="EMBL" id="CCH47325.1"/>
    </source>
</evidence>
<feature type="transmembrane region" description="Helical" evidence="5">
    <location>
        <begin position="98"/>
        <end position="116"/>
    </location>
</feature>
<evidence type="ECO:0000256" key="4">
    <source>
        <dbReference type="ARBA" id="ARBA00023136"/>
    </source>
</evidence>
<feature type="transmembrane region" description="Helical" evidence="5">
    <location>
        <begin position="182"/>
        <end position="202"/>
    </location>
</feature>
<evidence type="ECO:0000259" key="6">
    <source>
        <dbReference type="Pfam" id="PF04932"/>
    </source>
</evidence>
<feature type="transmembrane region" description="Helical" evidence="5">
    <location>
        <begin position="41"/>
        <end position="59"/>
    </location>
</feature>
<reference evidence="8" key="2">
    <citation type="journal article" date="2013" name="Stand. Genomic Sci.">
        <title>Complete genome sequence of Desulfocapsa sulfexigens, a marine deltaproteobacterium specialized in disproportionating inorganic sulfur compounds.</title>
        <authorList>
            <person name="Finster K.W."/>
            <person name="Kjeldsen K.U."/>
            <person name="Kube M."/>
            <person name="Reinhardt R."/>
            <person name="Mussmann M."/>
            <person name="Amann R."/>
            <person name="Schreiber L."/>
        </authorList>
    </citation>
    <scope>NUCLEOTIDE SEQUENCE [LARGE SCALE GENOMIC DNA]</scope>
    <source>
        <strain evidence="8">DSM 10523 / SB164P1</strain>
    </source>
</reference>
<keyword evidence="2 5" id="KW-0812">Transmembrane</keyword>
<accession>M1WL65</accession>
<dbReference type="HOGENOM" id="CLU_631456_0_0_7"/>
<dbReference type="KEGG" id="dpi:BN4_10085"/>
<evidence type="ECO:0000256" key="3">
    <source>
        <dbReference type="ARBA" id="ARBA00022989"/>
    </source>
</evidence>
<comment type="subcellular location">
    <subcellularLocation>
        <location evidence="1">Membrane</location>
        <topology evidence="1">Multi-pass membrane protein</topology>
    </subcellularLocation>
</comment>
<organism evidence="7 8">
    <name type="scientific">Pseudodesulfovibrio piezophilus (strain DSM 21447 / JCM 15486 / C1TLV30)</name>
    <name type="common">Desulfovibrio piezophilus</name>
    <dbReference type="NCBI Taxonomy" id="1322246"/>
    <lineage>
        <taxon>Bacteria</taxon>
        <taxon>Pseudomonadati</taxon>
        <taxon>Thermodesulfobacteriota</taxon>
        <taxon>Desulfovibrionia</taxon>
        <taxon>Desulfovibrionales</taxon>
        <taxon>Desulfovibrionaceae</taxon>
    </lineage>
</organism>
<reference evidence="7 8" key="1">
    <citation type="journal article" date="2013" name="PLoS ONE">
        <title>The first genomic and proteomic characterization of a deep-sea sulfate reducer: insights into the piezophilic lifestyle of Desulfovibrio piezophilus.</title>
        <authorList>
            <person name="Pradel N."/>
            <person name="Ji B."/>
            <person name="Gimenez G."/>
            <person name="Talla E."/>
            <person name="Lenoble P."/>
            <person name="Garel M."/>
            <person name="Tamburini C."/>
            <person name="Fourquet P."/>
            <person name="Lebrun R."/>
            <person name="Bertin P."/>
            <person name="Denis Y."/>
            <person name="Pophillat M."/>
            <person name="Barbe V."/>
            <person name="Ollivier B."/>
            <person name="Dolla A."/>
        </authorList>
    </citation>
    <scope>NUCLEOTIDE SEQUENCE [LARGE SCALE GENOMIC DNA]</scope>
    <source>
        <strain evidence="8">DSM 10523 / SB164P1</strain>
    </source>
</reference>
<evidence type="ECO:0000256" key="1">
    <source>
        <dbReference type="ARBA" id="ARBA00004141"/>
    </source>
</evidence>
<gene>
    <name evidence="7" type="ordered locus">BN4_10085</name>
</gene>
<feature type="transmembrane region" description="Helical" evidence="5">
    <location>
        <begin position="403"/>
        <end position="419"/>
    </location>
</feature>
<keyword evidence="4 5" id="KW-0472">Membrane</keyword>
<feature type="transmembrane region" description="Helical" evidence="5">
    <location>
        <begin position="214"/>
        <end position="230"/>
    </location>
</feature>
<feature type="transmembrane region" description="Helical" evidence="5">
    <location>
        <begin position="376"/>
        <end position="391"/>
    </location>
</feature>
<feature type="domain" description="O-antigen ligase-related" evidence="6">
    <location>
        <begin position="221"/>
        <end position="360"/>
    </location>
</feature>
<evidence type="ECO:0000256" key="5">
    <source>
        <dbReference type="SAM" id="Phobius"/>
    </source>
</evidence>
<dbReference type="EMBL" id="FO203427">
    <property type="protein sequence ID" value="CCH47325.1"/>
    <property type="molecule type" value="Genomic_DNA"/>
</dbReference>
<evidence type="ECO:0000313" key="8">
    <source>
        <dbReference type="Proteomes" id="UP000011724"/>
    </source>
</evidence>
<dbReference type="PATRIC" id="fig|879567.3.peg.91"/>
<dbReference type="Proteomes" id="UP000011724">
    <property type="component" value="Chromosome"/>
</dbReference>
<keyword evidence="8" id="KW-1185">Reference proteome</keyword>
<name>M1WL65_PSEP2</name>
<feature type="transmembrane region" description="Helical" evidence="5">
    <location>
        <begin position="128"/>
        <end position="146"/>
    </location>
</feature>
<dbReference type="eggNOG" id="ENOG50346S7">
    <property type="taxonomic scope" value="Bacteria"/>
</dbReference>
<keyword evidence="3 5" id="KW-1133">Transmembrane helix</keyword>
<dbReference type="AlphaFoldDB" id="M1WL65"/>
<protein>
    <recommendedName>
        <fullName evidence="6">O-antigen ligase-related domain-containing protein</fullName>
    </recommendedName>
</protein>
<dbReference type="BioCyc" id="DPIE1322246:BN4_RS00460-MONOMER"/>
<dbReference type="InterPro" id="IPR007016">
    <property type="entry name" value="O-antigen_ligase-rel_domated"/>
</dbReference>
<proteinExistence type="predicted"/>
<dbReference type="STRING" id="1322246.BN4_10085"/>
<dbReference type="Pfam" id="PF04932">
    <property type="entry name" value="Wzy_C"/>
    <property type="match status" value="1"/>
</dbReference>
<dbReference type="GO" id="GO:0016020">
    <property type="term" value="C:membrane"/>
    <property type="evidence" value="ECO:0007669"/>
    <property type="project" value="UniProtKB-SubCell"/>
</dbReference>
<evidence type="ECO:0000256" key="2">
    <source>
        <dbReference type="ARBA" id="ARBA00022692"/>
    </source>
</evidence>
<feature type="transmembrane region" description="Helical" evidence="5">
    <location>
        <begin position="14"/>
        <end position="35"/>
    </location>
</feature>
<sequence length="424" mass="48697">MQLQSIQNGIFGKFVYFLTILLFFLSIALVRFMIWNIPARAFLVIFIFLLCLFVQPHLLSKAIHDLFGIFIIIFYTALLGCVLSFINGQDIGMIVEQIIEIHIQAVIGVCCGYFLLNIIGPKRLGKSFLMTVFASGILALFQFAHVDFAWNIREYLQQYQNFIDVVYLTERSRAFGLSLTPVHLATQVCYGFAVWTSLRLLAADNYQNKHMFRIALKPLTVMIIFAVASGNRSPLLGFGIFILVALFFARPLLTLLVGTLTIPLLFVLCENYNAVYGYFKGYEIRALRVGDKSSQGREVLRAYGWLLFRYNPFGYGLNFSSVNYASKFWSQISQFENAQSILVNAVHNYYLNILHKYGILILPVAFYVFRTLIRHLYILMIFIPYIVHAYFHNDGPLQSDFIIWYFIPLFQLVVSNISSDSKEA</sequence>